<feature type="active site" evidence="4">
    <location>
        <position position="456"/>
    </location>
</feature>
<dbReference type="PANTHER" id="PTHR21343">
    <property type="entry name" value="DETHIOBIOTIN SYNTHETASE"/>
    <property type="match status" value="1"/>
</dbReference>
<sequence length="523" mass="57221">MKQKHKPNLMLQGTASSVGKSILTAAFCRIFKEDGYRVVPFKSQNMALNSYITETGLEMGRAQVFQAEAAGIKPLADMNPILLKPTGERSAQVIVRGKVLGNRSAMAYHQMKPSLRETVREAYEALEASADVVVLEGAGSPAEINLQEHDLVNMGMADMVDAPVLLIGDIDRGGVFASLYGTLLLLPEDQRHRVKGLLINKFRGDLEILKPGLKQLEELTGLPVIGVIPHGDFDIEEEDGTAERLSTRPQAADSNALQVAVIRLPRISNFTDFHWLEKLPGVELRYVQRPEEVGLPDLLIIPGTKNTLADLAWLRHQGLDQMIWKVREQGGMICGICGGFQMLGTWLHDPLQLESDHGSMPGLNLISAETVFESEKTTTQITGQVKWPAAVQGSGEHAQPSVLSEGYEVKGYEIHMGQTMLSEGVAPFAQLTDRSGGQRMDGGVSADGKVWGTYLHGIFDNEDFVTALLKSLAKSVDGWDVKAMPSFDVYKEAQYDKLAATVRSSVDMAAIYRMMNLSSGDKS</sequence>
<protein>
    <recommendedName>
        <fullName evidence="4">Cobyric acid synthase</fullName>
    </recommendedName>
</protein>
<evidence type="ECO:0000313" key="8">
    <source>
        <dbReference type="Proteomes" id="UP001158066"/>
    </source>
</evidence>
<feature type="domain" description="CobQ/CobB/MinD/ParA nucleotide binding" evidence="5">
    <location>
        <begin position="10"/>
        <end position="230"/>
    </location>
</feature>
<dbReference type="PROSITE" id="PS51274">
    <property type="entry name" value="GATASE_COBBQ"/>
    <property type="match status" value="1"/>
</dbReference>
<comment type="caution">
    <text evidence="7">The sequence shown here is derived from an EMBL/GenBank/DDBJ whole genome shotgun (WGS) entry which is preliminary data.</text>
</comment>
<evidence type="ECO:0000256" key="1">
    <source>
        <dbReference type="ARBA" id="ARBA00004953"/>
    </source>
</evidence>
<dbReference type="SUPFAM" id="SSF52540">
    <property type="entry name" value="P-loop containing nucleoside triphosphate hydrolases"/>
    <property type="match status" value="1"/>
</dbReference>
<dbReference type="Gene3D" id="3.40.50.880">
    <property type="match status" value="1"/>
</dbReference>
<dbReference type="InterPro" id="IPR047045">
    <property type="entry name" value="CobQ_N"/>
</dbReference>
<comment type="function">
    <text evidence="4">Catalyzes amidations at positions B, D, E, and G on adenosylcobyrinic A,C-diamide. NH(2) groups are provided by glutamine, and one molecule of ATP is hydrogenolyzed for each amidation.</text>
</comment>
<dbReference type="Gene3D" id="3.40.50.300">
    <property type="entry name" value="P-loop containing nucleotide triphosphate hydrolases"/>
    <property type="match status" value="1"/>
</dbReference>
<evidence type="ECO:0000256" key="4">
    <source>
        <dbReference type="HAMAP-Rule" id="MF_00028"/>
    </source>
</evidence>
<dbReference type="InterPro" id="IPR033949">
    <property type="entry name" value="CobQ_GATase1"/>
</dbReference>
<dbReference type="Proteomes" id="UP001158066">
    <property type="component" value="Unassembled WGS sequence"/>
</dbReference>
<dbReference type="GO" id="GO:0015420">
    <property type="term" value="F:ABC-type vitamin B12 transporter activity"/>
    <property type="evidence" value="ECO:0007669"/>
    <property type="project" value="UniProtKB-UniRule"/>
</dbReference>
<dbReference type="Pfam" id="PF01656">
    <property type="entry name" value="CbiA"/>
    <property type="match status" value="1"/>
</dbReference>
<feature type="active site" description="Nucleophile" evidence="4">
    <location>
        <position position="337"/>
    </location>
</feature>
<dbReference type="CDD" id="cd05389">
    <property type="entry name" value="CobQ_N"/>
    <property type="match status" value="1"/>
</dbReference>
<dbReference type="RefSeq" id="WP_283407544.1">
    <property type="nucleotide sequence ID" value="NZ_FXUF01000001.1"/>
</dbReference>
<dbReference type="EMBL" id="FXUF01000001">
    <property type="protein sequence ID" value="SMP39031.1"/>
    <property type="molecule type" value="Genomic_DNA"/>
</dbReference>
<proteinExistence type="inferred from homology"/>
<organism evidence="7 8">
    <name type="scientific">Anoxynatronum buryatiense</name>
    <dbReference type="NCBI Taxonomy" id="489973"/>
    <lineage>
        <taxon>Bacteria</taxon>
        <taxon>Bacillati</taxon>
        <taxon>Bacillota</taxon>
        <taxon>Clostridia</taxon>
        <taxon>Eubacteriales</taxon>
        <taxon>Clostridiaceae</taxon>
        <taxon>Anoxynatronum</taxon>
    </lineage>
</organism>
<feature type="domain" description="CobB/CobQ-like glutamine amidotransferase" evidence="6">
    <location>
        <begin position="258"/>
        <end position="463"/>
    </location>
</feature>
<dbReference type="InterPro" id="IPR027417">
    <property type="entry name" value="P-loop_NTPase"/>
</dbReference>
<dbReference type="NCBIfam" id="NF001989">
    <property type="entry name" value="PRK00784.1"/>
    <property type="match status" value="1"/>
</dbReference>
<dbReference type="GO" id="GO:0003824">
    <property type="term" value="F:catalytic activity"/>
    <property type="evidence" value="ECO:0007669"/>
    <property type="project" value="InterPro"/>
</dbReference>
<dbReference type="SUPFAM" id="SSF52317">
    <property type="entry name" value="Class I glutamine amidotransferase-like"/>
    <property type="match status" value="1"/>
</dbReference>
<keyword evidence="8" id="KW-1185">Reference proteome</keyword>
<reference evidence="7" key="1">
    <citation type="submission" date="2017-05" db="EMBL/GenBank/DDBJ databases">
        <authorList>
            <person name="Varghese N."/>
            <person name="Submissions S."/>
        </authorList>
    </citation>
    <scope>NUCLEOTIDE SEQUENCE</scope>
    <source>
        <strain evidence="7">Su22</strain>
    </source>
</reference>
<evidence type="ECO:0000259" key="6">
    <source>
        <dbReference type="Pfam" id="PF07685"/>
    </source>
</evidence>
<name>A0AA45WSX3_9CLOT</name>
<accession>A0AA45WSX3</accession>
<evidence type="ECO:0000256" key="2">
    <source>
        <dbReference type="ARBA" id="ARBA00022573"/>
    </source>
</evidence>
<evidence type="ECO:0000256" key="3">
    <source>
        <dbReference type="ARBA" id="ARBA00022962"/>
    </source>
</evidence>
<dbReference type="NCBIfam" id="TIGR00313">
    <property type="entry name" value="cobQ"/>
    <property type="match status" value="1"/>
</dbReference>
<dbReference type="HAMAP" id="MF_00028">
    <property type="entry name" value="CobQ"/>
    <property type="match status" value="1"/>
</dbReference>
<dbReference type="InterPro" id="IPR011698">
    <property type="entry name" value="GATase_3"/>
</dbReference>
<keyword evidence="2 4" id="KW-0169">Cobalamin biosynthesis</keyword>
<comment type="pathway">
    <text evidence="1 4">Cofactor biosynthesis; adenosylcobalamin biosynthesis.</text>
</comment>
<evidence type="ECO:0000259" key="5">
    <source>
        <dbReference type="Pfam" id="PF01656"/>
    </source>
</evidence>
<dbReference type="AlphaFoldDB" id="A0AA45WSX3"/>
<dbReference type="CDD" id="cd01750">
    <property type="entry name" value="GATase1_CobQ"/>
    <property type="match status" value="1"/>
</dbReference>
<gene>
    <name evidence="4" type="primary">cobQ</name>
    <name evidence="7" type="ORF">SAMN06296020_101181</name>
</gene>
<dbReference type="GO" id="GO:0009236">
    <property type="term" value="P:cobalamin biosynthetic process"/>
    <property type="evidence" value="ECO:0007669"/>
    <property type="project" value="UniProtKB-UniRule"/>
</dbReference>
<dbReference type="PANTHER" id="PTHR21343:SF1">
    <property type="entry name" value="COBYRIC ACID SYNTHASE"/>
    <property type="match status" value="1"/>
</dbReference>
<evidence type="ECO:0000313" key="7">
    <source>
        <dbReference type="EMBL" id="SMP39031.1"/>
    </source>
</evidence>
<dbReference type="Pfam" id="PF07685">
    <property type="entry name" value="GATase_3"/>
    <property type="match status" value="1"/>
</dbReference>
<dbReference type="InterPro" id="IPR002586">
    <property type="entry name" value="CobQ/CobB/MinD/ParA_Nub-bd_dom"/>
</dbReference>
<keyword evidence="3 4" id="KW-0315">Glutamine amidotransferase</keyword>
<comment type="similarity">
    <text evidence="4">Belongs to the CobB/CobQ family. CobQ subfamily.</text>
</comment>
<dbReference type="InterPro" id="IPR029062">
    <property type="entry name" value="Class_I_gatase-like"/>
</dbReference>
<dbReference type="InterPro" id="IPR004459">
    <property type="entry name" value="CobQ_synth"/>
</dbReference>